<evidence type="ECO:0000259" key="7">
    <source>
        <dbReference type="Pfam" id="PF00933"/>
    </source>
</evidence>
<name>A0ABN2US06_9MICO</name>
<dbReference type="RefSeq" id="WP_344376199.1">
    <property type="nucleotide sequence ID" value="NZ_BAAAPW010000005.1"/>
</dbReference>
<comment type="similarity">
    <text evidence="2">Belongs to the glycosyl hydrolase 3 family.</text>
</comment>
<evidence type="ECO:0000256" key="3">
    <source>
        <dbReference type="ARBA" id="ARBA00012744"/>
    </source>
</evidence>
<evidence type="ECO:0000256" key="1">
    <source>
        <dbReference type="ARBA" id="ARBA00000448"/>
    </source>
</evidence>
<reference evidence="9 10" key="1">
    <citation type="journal article" date="2019" name="Int. J. Syst. Evol. Microbiol.">
        <title>The Global Catalogue of Microorganisms (GCM) 10K type strain sequencing project: providing services to taxonomists for standard genome sequencing and annotation.</title>
        <authorList>
            <consortium name="The Broad Institute Genomics Platform"/>
            <consortium name="The Broad Institute Genome Sequencing Center for Infectious Disease"/>
            <person name="Wu L."/>
            <person name="Ma J."/>
        </authorList>
    </citation>
    <scope>NUCLEOTIDE SEQUENCE [LARGE SCALE GENOMIC DNA]</scope>
    <source>
        <strain evidence="9 10">JCM 15672</strain>
    </source>
</reference>
<evidence type="ECO:0000259" key="8">
    <source>
        <dbReference type="Pfam" id="PF01915"/>
    </source>
</evidence>
<dbReference type="SUPFAM" id="SSF51445">
    <property type="entry name" value="(Trans)glycosidases"/>
    <property type="match status" value="1"/>
</dbReference>
<dbReference type="InterPro" id="IPR051915">
    <property type="entry name" value="Cellulose_Degrad_GH3"/>
</dbReference>
<dbReference type="InterPro" id="IPR036881">
    <property type="entry name" value="Glyco_hydro_3_C_sf"/>
</dbReference>
<comment type="catalytic activity">
    <reaction evidence="1">
        <text>Hydrolysis of terminal, non-reducing beta-D-glucosyl residues with release of beta-D-glucose.</text>
        <dbReference type="EC" id="3.2.1.21"/>
    </reaction>
</comment>
<proteinExistence type="inferred from homology"/>
<dbReference type="SUPFAM" id="SSF52279">
    <property type="entry name" value="Beta-D-glucan exohydrolase, C-terminal domain"/>
    <property type="match status" value="1"/>
</dbReference>
<accession>A0ABN2US06</accession>
<keyword evidence="4" id="KW-0732">Signal</keyword>
<comment type="caution">
    <text evidence="9">The sequence shown here is derived from an EMBL/GenBank/DDBJ whole genome shotgun (WGS) entry which is preliminary data.</text>
</comment>
<evidence type="ECO:0000256" key="2">
    <source>
        <dbReference type="ARBA" id="ARBA00005336"/>
    </source>
</evidence>
<dbReference type="Gene3D" id="3.20.20.300">
    <property type="entry name" value="Glycoside hydrolase, family 3, N-terminal domain"/>
    <property type="match status" value="1"/>
</dbReference>
<gene>
    <name evidence="9" type="ORF">GCM10009819_30130</name>
</gene>
<keyword evidence="6" id="KW-0326">Glycosidase</keyword>
<evidence type="ECO:0000313" key="10">
    <source>
        <dbReference type="Proteomes" id="UP001501196"/>
    </source>
</evidence>
<dbReference type="InterPro" id="IPR001764">
    <property type="entry name" value="Glyco_hydro_3_N"/>
</dbReference>
<feature type="domain" description="Glycoside hydrolase family 3 N-terminal" evidence="7">
    <location>
        <begin position="98"/>
        <end position="395"/>
    </location>
</feature>
<dbReference type="InterPro" id="IPR036962">
    <property type="entry name" value="Glyco_hydro_3_N_sf"/>
</dbReference>
<evidence type="ECO:0000256" key="6">
    <source>
        <dbReference type="ARBA" id="ARBA00023295"/>
    </source>
</evidence>
<keyword evidence="5 9" id="KW-0378">Hydrolase</keyword>
<dbReference type="PRINTS" id="PR00133">
    <property type="entry name" value="GLHYDRLASE3"/>
</dbReference>
<dbReference type="Pfam" id="PF00933">
    <property type="entry name" value="Glyco_hydro_3"/>
    <property type="match status" value="1"/>
</dbReference>
<dbReference type="EC" id="3.2.1.21" evidence="3"/>
<feature type="domain" description="Glycoside hydrolase family 3 C-terminal" evidence="8">
    <location>
        <begin position="458"/>
        <end position="608"/>
    </location>
</feature>
<dbReference type="EMBL" id="BAAAPW010000005">
    <property type="protein sequence ID" value="GAA2041914.1"/>
    <property type="molecule type" value="Genomic_DNA"/>
</dbReference>
<evidence type="ECO:0000313" key="9">
    <source>
        <dbReference type="EMBL" id="GAA2041914.1"/>
    </source>
</evidence>
<dbReference type="Pfam" id="PF01915">
    <property type="entry name" value="Glyco_hydro_3_C"/>
    <property type="match status" value="1"/>
</dbReference>
<dbReference type="InterPro" id="IPR002772">
    <property type="entry name" value="Glyco_hydro_3_C"/>
</dbReference>
<dbReference type="GO" id="GO:0016787">
    <property type="term" value="F:hydrolase activity"/>
    <property type="evidence" value="ECO:0007669"/>
    <property type="project" value="UniProtKB-KW"/>
</dbReference>
<protein>
    <recommendedName>
        <fullName evidence="3">beta-glucosidase</fullName>
        <ecNumber evidence="3">3.2.1.21</ecNumber>
    </recommendedName>
</protein>
<keyword evidence="10" id="KW-1185">Reference proteome</keyword>
<organism evidence="9 10">
    <name type="scientific">Agromyces tropicus</name>
    <dbReference type="NCBI Taxonomy" id="555371"/>
    <lineage>
        <taxon>Bacteria</taxon>
        <taxon>Bacillati</taxon>
        <taxon>Actinomycetota</taxon>
        <taxon>Actinomycetes</taxon>
        <taxon>Micrococcales</taxon>
        <taxon>Microbacteriaceae</taxon>
        <taxon>Agromyces</taxon>
    </lineage>
</organism>
<dbReference type="PANTHER" id="PTHR30620:SF16">
    <property type="entry name" value="LYSOSOMAL BETA GLUCOSIDASE"/>
    <property type="match status" value="1"/>
</dbReference>
<evidence type="ECO:0000256" key="4">
    <source>
        <dbReference type="ARBA" id="ARBA00022729"/>
    </source>
</evidence>
<dbReference type="InterPro" id="IPR017853">
    <property type="entry name" value="GH"/>
</dbReference>
<evidence type="ECO:0000256" key="5">
    <source>
        <dbReference type="ARBA" id="ARBA00022801"/>
    </source>
</evidence>
<dbReference type="Proteomes" id="UP001501196">
    <property type="component" value="Unassembled WGS sequence"/>
</dbReference>
<sequence>MTDLVDTTTDTAAVAPSADAVDRRYLDRDLPVDERVATLLDQMTLEEKAGLCFQTMITMGEDGSLAEADPVFGLPSNVEYVEGRLMNHFNILQAAPTPAAMAEWHNRIQELAANTRLGIPVTISTDPRHSYSDNPLAGMLTGAFSTWPETLGLAATRDEELVEQFGDIARQEYTAVGIRVSLHPQVDLATEPRWSRQLATFGEDPALTSRLGAAYVRGFQGAEFGEDSVSTMTKHFPGGGPQLDGEDPHFAYGREQVYPGGAFETHLKPFEAAFEAGTRQIMPYYGMPVGTEHEEVGFGFNKSVITGLLRERYGFDGIVCTDWGLITDGEIFGQPFPARAWGVEHLSPRERMVKVIEAGADQFGGEANPELLVDLVRTGEVSEERLDASARRILREKFVLGLFDDRRYVDVERATRVVGAPEFVAAGEQAQRRSITVLTNTARADGEATLPLARGVRVYVEGVDAAVAAEYGTLVETPAEADVAILRIQAPFEQRATMFENFFHAGSLDFPEEFVAHVREVAAAVPTVVDVFLDRPAILTPFADDVTALVANYGANPHAVLDVLFGEATPQGRLPFDLPRSMAAVEANRSDVPFDTEDPLFRFGHGLDLG</sequence>
<dbReference type="PANTHER" id="PTHR30620">
    <property type="entry name" value="PERIPLASMIC BETA-GLUCOSIDASE-RELATED"/>
    <property type="match status" value="1"/>
</dbReference>
<dbReference type="Gene3D" id="3.40.50.1700">
    <property type="entry name" value="Glycoside hydrolase family 3 C-terminal domain"/>
    <property type="match status" value="1"/>
</dbReference>